<keyword evidence="6 16" id="KW-0812">Transmembrane</keyword>
<dbReference type="SUPFAM" id="SSF53955">
    <property type="entry name" value="Lysozyme-like"/>
    <property type="match status" value="1"/>
</dbReference>
<keyword evidence="4 19" id="KW-0328">Glycosyltransferase</keyword>
<evidence type="ECO:0000313" key="20">
    <source>
        <dbReference type="Proteomes" id="UP000737402"/>
    </source>
</evidence>
<dbReference type="EC" id="2.4.1.129" evidence="19"/>
<gene>
    <name evidence="19" type="ORF">JOC95_002607</name>
</gene>
<sequence>MVLPIITAFYKEVNIIGRAAKKKNWKELKLFAKHIKKKYILFPLIVACAMLFSLIGYIGIILAGNYVIDDTKLIMDSTTTLVDEEGKPITKLFFENREIVTIDDIPKHVQQAFVAVEDKRFYEHRGIDVRAIGRAVYRDVVTRSKAEGGSTLTQQLAKNIFLTNEKSWLRKTKEAVIAINLERRYTKDEILEMYLNQIYFGHGAYGVEAASKFYFNKSAKDLTLEQGAMLAALPKAPGSYSPINNPEEAKNRRDLVLELMHQHGYLEAEEAVALQGRTLGIDIVEPTEKQAYLTYIDMVVEEAETRYGLTNEELHRGGYSITVPMNVAAQDAAYELFQKDEYFPGKPENVEGSFVLMNQKSGGVLAVMGGRHYVTQGINRVSIKRQPGSTFKPLAVYAPALEEKKFEPYSLLTDKLLSYDNYEPRNYHHKYLGQVTMYDALRDSLNAPAVWALNELGIKKSKEYLDRMDLSVPDNGLAIALGGLKEGVTPLELTKAYRNFGSGGKIVEPYFIKEIKSRNGEVIAKAKLKEKHVFSSQTAWTMTRMLEGVVEQGTAQAGSIKGDLAGKTGTTNYPHVEGAIKDTWFVGYTPDIVGTVWMGYDVTTKDQYLTGGGAFPTRLFKDIVRESGLDEGMFAVPTGVTDLEEPIILPEVDELKASLTFRPFGLFTTILHWPASDDERVVYRIYSLEDKKATLVDEITGKGTYEMEMINIFSVPSYYVVPYNPQTKQEGEPSPVIKPTFR</sequence>
<dbReference type="InterPro" id="IPR012338">
    <property type="entry name" value="Beta-lactam/transpept-like"/>
</dbReference>
<keyword evidence="11 16" id="KW-0472">Membrane</keyword>
<dbReference type="InterPro" id="IPR050396">
    <property type="entry name" value="Glycosyltr_51/Transpeptidase"/>
</dbReference>
<dbReference type="Gene3D" id="3.40.710.10">
    <property type="entry name" value="DD-peptidase/beta-lactamase superfamily"/>
    <property type="match status" value="1"/>
</dbReference>
<dbReference type="Proteomes" id="UP000737402">
    <property type="component" value="Unassembled WGS sequence"/>
</dbReference>
<dbReference type="EC" id="2.3.2.-" evidence="19"/>
<accession>A0ABS2P1D1</accession>
<keyword evidence="10 16" id="KW-1133">Transmembrane helix</keyword>
<dbReference type="PANTHER" id="PTHR32282">
    <property type="entry name" value="BINDING PROTEIN TRANSPEPTIDASE, PUTATIVE-RELATED"/>
    <property type="match status" value="1"/>
</dbReference>
<dbReference type="GO" id="GO:0016746">
    <property type="term" value="F:acyltransferase activity"/>
    <property type="evidence" value="ECO:0007669"/>
    <property type="project" value="UniProtKB-KW"/>
</dbReference>
<keyword evidence="9" id="KW-0573">Peptidoglycan synthesis</keyword>
<keyword evidence="3" id="KW-0645">Protease</keyword>
<keyword evidence="8" id="KW-0133">Cell shape</keyword>
<dbReference type="Gene3D" id="1.10.3810.10">
    <property type="entry name" value="Biosynthetic peptidoglycan transglycosylase-like"/>
    <property type="match status" value="1"/>
</dbReference>
<comment type="catalytic activity">
    <reaction evidence="14">
        <text>Preferential cleavage: (Ac)2-L-Lys-D-Ala-|-D-Ala. Also transpeptidation of peptidyl-alanyl moieties that are N-acyl substituents of D-alanine.</text>
        <dbReference type="EC" id="3.4.16.4"/>
    </reaction>
</comment>
<evidence type="ECO:0000256" key="4">
    <source>
        <dbReference type="ARBA" id="ARBA00022676"/>
    </source>
</evidence>
<evidence type="ECO:0000256" key="15">
    <source>
        <dbReference type="ARBA" id="ARBA00049902"/>
    </source>
</evidence>
<keyword evidence="13" id="KW-0961">Cell wall biogenesis/degradation</keyword>
<evidence type="ECO:0000256" key="2">
    <source>
        <dbReference type="ARBA" id="ARBA00022645"/>
    </source>
</evidence>
<feature type="transmembrane region" description="Helical" evidence="16">
    <location>
        <begin position="39"/>
        <end position="68"/>
    </location>
</feature>
<evidence type="ECO:0000256" key="1">
    <source>
        <dbReference type="ARBA" id="ARBA00022475"/>
    </source>
</evidence>
<evidence type="ECO:0000313" key="19">
    <source>
        <dbReference type="EMBL" id="MBM7620752.1"/>
    </source>
</evidence>
<protein>
    <submittedName>
        <fullName evidence="19">Penicillin-binding protein 2A</fullName>
        <ecNumber evidence="19">2.3.2.-</ecNumber>
        <ecNumber evidence="19">2.4.1.129</ecNumber>
    </submittedName>
</protein>
<evidence type="ECO:0000256" key="16">
    <source>
        <dbReference type="SAM" id="Phobius"/>
    </source>
</evidence>
<dbReference type="InterPro" id="IPR001264">
    <property type="entry name" value="Glyco_trans_51"/>
</dbReference>
<evidence type="ECO:0000256" key="7">
    <source>
        <dbReference type="ARBA" id="ARBA00022801"/>
    </source>
</evidence>
<evidence type="ECO:0000256" key="3">
    <source>
        <dbReference type="ARBA" id="ARBA00022670"/>
    </source>
</evidence>
<keyword evidence="5 19" id="KW-0808">Transferase</keyword>
<comment type="caution">
    <text evidence="19">The sequence shown here is derived from an EMBL/GenBank/DDBJ whole genome shotgun (WGS) entry which is preliminary data.</text>
</comment>
<evidence type="ECO:0000259" key="18">
    <source>
        <dbReference type="Pfam" id="PF00912"/>
    </source>
</evidence>
<keyword evidence="1" id="KW-1003">Cell membrane</keyword>
<feature type="domain" description="Penicillin-binding protein transpeptidase" evidence="17">
    <location>
        <begin position="352"/>
        <end position="624"/>
    </location>
</feature>
<name>A0ABS2P1D1_9BACI</name>
<reference evidence="19 20" key="1">
    <citation type="submission" date="2021-01" db="EMBL/GenBank/DDBJ databases">
        <title>Genomic Encyclopedia of Type Strains, Phase IV (KMG-IV): sequencing the most valuable type-strain genomes for metagenomic binning, comparative biology and taxonomic classification.</title>
        <authorList>
            <person name="Goeker M."/>
        </authorList>
    </citation>
    <scope>NUCLEOTIDE SEQUENCE [LARGE SCALE GENOMIC DNA]</scope>
    <source>
        <strain evidence="19 20">DSM 25879</strain>
    </source>
</reference>
<dbReference type="GO" id="GO:0016757">
    <property type="term" value="F:glycosyltransferase activity"/>
    <property type="evidence" value="ECO:0007669"/>
    <property type="project" value="UniProtKB-KW"/>
</dbReference>
<evidence type="ECO:0000256" key="14">
    <source>
        <dbReference type="ARBA" id="ARBA00034000"/>
    </source>
</evidence>
<keyword evidence="12" id="KW-0511">Multifunctional enzyme</keyword>
<dbReference type="NCBIfam" id="TIGR02074">
    <property type="entry name" value="PBP_1a_fam"/>
    <property type="match status" value="1"/>
</dbReference>
<evidence type="ECO:0000256" key="8">
    <source>
        <dbReference type="ARBA" id="ARBA00022960"/>
    </source>
</evidence>
<dbReference type="SUPFAM" id="SSF56601">
    <property type="entry name" value="beta-lactamase/transpeptidase-like"/>
    <property type="match status" value="1"/>
</dbReference>
<keyword evidence="2" id="KW-0121">Carboxypeptidase</keyword>
<keyword evidence="20" id="KW-1185">Reference proteome</keyword>
<keyword evidence="7" id="KW-0378">Hydrolase</keyword>
<dbReference type="InterPro" id="IPR036950">
    <property type="entry name" value="PBP_transglycosylase"/>
</dbReference>
<evidence type="ECO:0000256" key="12">
    <source>
        <dbReference type="ARBA" id="ARBA00023268"/>
    </source>
</evidence>
<organism evidence="19 20">
    <name type="scientific">Sutcliffiella tianshenii</name>
    <dbReference type="NCBI Taxonomy" id="1463404"/>
    <lineage>
        <taxon>Bacteria</taxon>
        <taxon>Bacillati</taxon>
        <taxon>Bacillota</taxon>
        <taxon>Bacilli</taxon>
        <taxon>Bacillales</taxon>
        <taxon>Bacillaceae</taxon>
        <taxon>Sutcliffiella</taxon>
    </lineage>
</organism>
<evidence type="ECO:0000259" key="17">
    <source>
        <dbReference type="Pfam" id="PF00905"/>
    </source>
</evidence>
<evidence type="ECO:0000256" key="13">
    <source>
        <dbReference type="ARBA" id="ARBA00023316"/>
    </source>
</evidence>
<dbReference type="Pfam" id="PF00905">
    <property type="entry name" value="Transpeptidase"/>
    <property type="match status" value="1"/>
</dbReference>
<dbReference type="InterPro" id="IPR001460">
    <property type="entry name" value="PCN-bd_Tpept"/>
</dbReference>
<evidence type="ECO:0000256" key="11">
    <source>
        <dbReference type="ARBA" id="ARBA00023136"/>
    </source>
</evidence>
<dbReference type="Pfam" id="PF00912">
    <property type="entry name" value="Transgly"/>
    <property type="match status" value="1"/>
</dbReference>
<comment type="catalytic activity">
    <reaction evidence="15">
        <text>[GlcNAc-(1-&gt;4)-Mur2Ac(oyl-L-Ala-gamma-D-Glu-L-Lys-D-Ala-D-Ala)](n)-di-trans,octa-cis-undecaprenyl diphosphate + beta-D-GlcNAc-(1-&gt;4)-Mur2Ac(oyl-L-Ala-gamma-D-Glu-L-Lys-D-Ala-D-Ala)-di-trans,octa-cis-undecaprenyl diphosphate = [GlcNAc-(1-&gt;4)-Mur2Ac(oyl-L-Ala-gamma-D-Glu-L-Lys-D-Ala-D-Ala)](n+1)-di-trans,octa-cis-undecaprenyl diphosphate + di-trans,octa-cis-undecaprenyl diphosphate + H(+)</text>
        <dbReference type="Rhea" id="RHEA:23708"/>
        <dbReference type="Rhea" id="RHEA-COMP:9602"/>
        <dbReference type="Rhea" id="RHEA-COMP:9603"/>
        <dbReference type="ChEBI" id="CHEBI:15378"/>
        <dbReference type="ChEBI" id="CHEBI:58405"/>
        <dbReference type="ChEBI" id="CHEBI:60033"/>
        <dbReference type="ChEBI" id="CHEBI:78435"/>
        <dbReference type="EC" id="2.4.99.28"/>
    </reaction>
</comment>
<dbReference type="InterPro" id="IPR023346">
    <property type="entry name" value="Lysozyme-like_dom_sf"/>
</dbReference>
<evidence type="ECO:0000256" key="10">
    <source>
        <dbReference type="ARBA" id="ARBA00022989"/>
    </source>
</evidence>
<keyword evidence="19" id="KW-0012">Acyltransferase</keyword>
<evidence type="ECO:0000256" key="5">
    <source>
        <dbReference type="ARBA" id="ARBA00022679"/>
    </source>
</evidence>
<feature type="domain" description="Glycosyl transferase family 51" evidence="18">
    <location>
        <begin position="86"/>
        <end position="260"/>
    </location>
</feature>
<evidence type="ECO:0000256" key="6">
    <source>
        <dbReference type="ARBA" id="ARBA00022692"/>
    </source>
</evidence>
<proteinExistence type="predicted"/>
<evidence type="ECO:0000256" key="9">
    <source>
        <dbReference type="ARBA" id="ARBA00022984"/>
    </source>
</evidence>
<dbReference type="EMBL" id="JAFBED010000005">
    <property type="protein sequence ID" value="MBM7620752.1"/>
    <property type="molecule type" value="Genomic_DNA"/>
</dbReference>
<dbReference type="PANTHER" id="PTHR32282:SF32">
    <property type="entry name" value="PENICILLIN-BINDING PROTEIN 2A"/>
    <property type="match status" value="1"/>
</dbReference>